<dbReference type="InterPro" id="IPR017946">
    <property type="entry name" value="PLC-like_Pdiesterase_TIM-brl"/>
</dbReference>
<evidence type="ECO:0000259" key="1">
    <source>
        <dbReference type="PROSITE" id="PS51704"/>
    </source>
</evidence>
<comment type="caution">
    <text evidence="2">The sequence shown here is derived from an EMBL/GenBank/DDBJ whole genome shotgun (WGS) entry which is preliminary data.</text>
</comment>
<evidence type="ECO:0000313" key="2">
    <source>
        <dbReference type="EMBL" id="MCW8084704.1"/>
    </source>
</evidence>
<dbReference type="PANTHER" id="PTHR46211">
    <property type="entry name" value="GLYCEROPHOSPHORYL DIESTER PHOSPHODIESTERASE"/>
    <property type="match status" value="1"/>
</dbReference>
<sequence length="255" mass="26993">MPTPELASHRGGAFLWPENSLSAIRAARAFEAEQVEIDIHMSRDGEPVVMHDATLDRMTDGSGPVSALDWAALQRLRVKGTGGEAIPHLREAAQAIAAGRKILRLEIKSDTTGAPYPGLARAAAHAVGERAATVVMSFEPATLAELAELGGFAQYVLLVDGRRRRASRAEDLIAACRAVGATELGLPVEAVDVDLARAVHGVGLRLSVWGANHAPTLRHALSPELALDAIATDDPPLAAQMRADAMRLRTGHPPD</sequence>
<keyword evidence="3" id="KW-1185">Reference proteome</keyword>
<organism evidence="2 3">
    <name type="scientific">Sabulicella glaciei</name>
    <dbReference type="NCBI Taxonomy" id="2984948"/>
    <lineage>
        <taxon>Bacteria</taxon>
        <taxon>Pseudomonadati</taxon>
        <taxon>Pseudomonadota</taxon>
        <taxon>Alphaproteobacteria</taxon>
        <taxon>Acetobacterales</taxon>
        <taxon>Acetobacteraceae</taxon>
        <taxon>Sabulicella</taxon>
    </lineage>
</organism>
<gene>
    <name evidence="2" type="ORF">OF850_03610</name>
</gene>
<dbReference type="Proteomes" id="UP001526430">
    <property type="component" value="Unassembled WGS sequence"/>
</dbReference>
<dbReference type="PROSITE" id="PS51704">
    <property type="entry name" value="GP_PDE"/>
    <property type="match status" value="1"/>
</dbReference>
<feature type="domain" description="GP-PDE" evidence="1">
    <location>
        <begin position="4"/>
        <end position="242"/>
    </location>
</feature>
<dbReference type="InterPro" id="IPR030395">
    <property type="entry name" value="GP_PDE_dom"/>
</dbReference>
<reference evidence="2 3" key="1">
    <citation type="submission" date="2022-10" db="EMBL/GenBank/DDBJ databases">
        <title>Roseococcus glaciei nov., sp. nov., isolated from glacier.</title>
        <authorList>
            <person name="Liu Q."/>
            <person name="Xin Y.-H."/>
        </authorList>
    </citation>
    <scope>NUCLEOTIDE SEQUENCE [LARGE SCALE GENOMIC DNA]</scope>
    <source>
        <strain evidence="2 3">MDT2-1-1</strain>
    </source>
</reference>
<evidence type="ECO:0000313" key="3">
    <source>
        <dbReference type="Proteomes" id="UP001526430"/>
    </source>
</evidence>
<accession>A0ABT3NRB6</accession>
<dbReference type="SUPFAM" id="SSF51695">
    <property type="entry name" value="PLC-like phosphodiesterases"/>
    <property type="match status" value="1"/>
</dbReference>
<dbReference type="Gene3D" id="3.20.20.190">
    <property type="entry name" value="Phosphatidylinositol (PI) phosphodiesterase"/>
    <property type="match status" value="1"/>
</dbReference>
<name>A0ABT3NRB6_9PROT</name>
<proteinExistence type="predicted"/>
<dbReference type="PANTHER" id="PTHR46211:SF1">
    <property type="entry name" value="GLYCEROPHOSPHODIESTER PHOSPHODIESTERASE, CYTOPLASMIC"/>
    <property type="match status" value="1"/>
</dbReference>
<protein>
    <submittedName>
        <fullName evidence="2">Glycerophosphodiester phosphodiesterase family protein</fullName>
    </submittedName>
</protein>
<dbReference type="Pfam" id="PF03009">
    <property type="entry name" value="GDPD"/>
    <property type="match status" value="1"/>
</dbReference>
<dbReference type="EMBL" id="JAPFQI010000001">
    <property type="protein sequence ID" value="MCW8084704.1"/>
    <property type="molecule type" value="Genomic_DNA"/>
</dbReference>